<dbReference type="Proteomes" id="UP001191082">
    <property type="component" value="Unassembled WGS sequence"/>
</dbReference>
<keyword evidence="1" id="KW-0472">Membrane</keyword>
<feature type="transmembrane region" description="Helical" evidence="1">
    <location>
        <begin position="81"/>
        <end position="99"/>
    </location>
</feature>
<dbReference type="InterPro" id="IPR009936">
    <property type="entry name" value="DUF1468"/>
</dbReference>
<keyword evidence="4" id="KW-1185">Reference proteome</keyword>
<evidence type="ECO:0000259" key="2">
    <source>
        <dbReference type="Pfam" id="PF07331"/>
    </source>
</evidence>
<dbReference type="RefSeq" id="WP_138861929.1">
    <property type="nucleotide sequence ID" value="NZ_VCPC01000001.1"/>
</dbReference>
<name>A0ABY2XDN3_9RHOB</name>
<reference evidence="3 4" key="1">
    <citation type="submission" date="2019-05" db="EMBL/GenBank/DDBJ databases">
        <title>Marivita sp. nov. isolated from sea sediment.</title>
        <authorList>
            <person name="Kim W."/>
        </authorList>
    </citation>
    <scope>NUCLEOTIDE SEQUENCE [LARGE SCALE GENOMIC DNA]</scope>
    <source>
        <strain evidence="3 4">CAU 1492</strain>
    </source>
</reference>
<evidence type="ECO:0000313" key="3">
    <source>
        <dbReference type="EMBL" id="TMV14578.1"/>
    </source>
</evidence>
<comment type="caution">
    <text evidence="3">The sequence shown here is derived from an EMBL/GenBank/DDBJ whole genome shotgun (WGS) entry which is preliminary data.</text>
</comment>
<dbReference type="Pfam" id="PF07331">
    <property type="entry name" value="TctB"/>
    <property type="match status" value="1"/>
</dbReference>
<organism evidence="3 4">
    <name type="scientific">Arenibacterium halophilum</name>
    <dbReference type="NCBI Taxonomy" id="2583821"/>
    <lineage>
        <taxon>Bacteria</taxon>
        <taxon>Pseudomonadati</taxon>
        <taxon>Pseudomonadota</taxon>
        <taxon>Alphaproteobacteria</taxon>
        <taxon>Rhodobacterales</taxon>
        <taxon>Paracoccaceae</taxon>
        <taxon>Arenibacterium</taxon>
    </lineage>
</organism>
<evidence type="ECO:0000256" key="1">
    <source>
        <dbReference type="SAM" id="Phobius"/>
    </source>
</evidence>
<proteinExistence type="predicted"/>
<accession>A0ABY2XDN3</accession>
<evidence type="ECO:0000313" key="4">
    <source>
        <dbReference type="Proteomes" id="UP001191082"/>
    </source>
</evidence>
<keyword evidence="1" id="KW-1133">Transmembrane helix</keyword>
<feature type="transmembrane region" description="Helical" evidence="1">
    <location>
        <begin position="105"/>
        <end position="121"/>
    </location>
</feature>
<gene>
    <name evidence="3" type="ORF">FGK64_00895</name>
</gene>
<dbReference type="EMBL" id="VCPC01000001">
    <property type="protein sequence ID" value="TMV14578.1"/>
    <property type="molecule type" value="Genomic_DNA"/>
</dbReference>
<feature type="transmembrane region" description="Helical" evidence="1">
    <location>
        <begin position="39"/>
        <end position="60"/>
    </location>
</feature>
<feature type="domain" description="DUF1468" evidence="2">
    <location>
        <begin position="11"/>
        <end position="160"/>
    </location>
</feature>
<feature type="transmembrane region" description="Helical" evidence="1">
    <location>
        <begin position="133"/>
        <end position="151"/>
    </location>
</feature>
<protein>
    <submittedName>
        <fullName evidence="3">Tripartite tricarboxylate transporter TctB family protein</fullName>
    </submittedName>
</protein>
<keyword evidence="1" id="KW-0812">Transmembrane</keyword>
<sequence length="164" mass="17532">MPRLLNGQVLFALGLAAMNTIYAGQVAAMDRPFATGEPGPAFLPMILCGFVYIAAAWIVIAEFRAAPAVRSTRDASDTIPALHVIGPLVAIGLTALFIITFFYAGYAVAAALYTFLIALFFNYETTGAPVRSALIALATSVGVTLFGWLFFVKLFDLYLPVWGA</sequence>